<comment type="similarity">
    <text evidence="3 9">Belongs to the DPH1/DPH2 family. DPH2 subfamily.</text>
</comment>
<dbReference type="SFLD" id="SFLDS00032">
    <property type="entry name" value="Radical_SAM_3-amino-3-carboxyp"/>
    <property type="match status" value="1"/>
</dbReference>
<protein>
    <recommendedName>
        <fullName evidence="4 9">2-(3-amino-3-carboxypropyl)histidine synthase subunit 2</fullName>
    </recommendedName>
</protein>
<dbReference type="Pfam" id="PF01866">
    <property type="entry name" value="Diphthamide_syn"/>
    <property type="match status" value="1"/>
</dbReference>
<keyword evidence="11" id="KW-1185">Reference proteome</keyword>
<dbReference type="Gene3D" id="3.40.50.11840">
    <property type="entry name" value="Diphthamide synthesis DPH1/DPH2 domain 1"/>
    <property type="match status" value="1"/>
</dbReference>
<dbReference type="GO" id="GO:0051536">
    <property type="term" value="F:iron-sulfur cluster binding"/>
    <property type="evidence" value="ECO:0007669"/>
    <property type="project" value="UniProtKB-KW"/>
</dbReference>
<evidence type="ECO:0000256" key="6">
    <source>
        <dbReference type="ARBA" id="ARBA00023004"/>
    </source>
</evidence>
<reference evidence="10" key="1">
    <citation type="submission" date="2023-06" db="EMBL/GenBank/DDBJ databases">
        <title>Genomic analysis of the entomopathogenic nematode Steinernema hermaphroditum.</title>
        <authorList>
            <person name="Schwarz E.M."/>
            <person name="Heppert J.K."/>
            <person name="Baniya A."/>
            <person name="Schwartz H.T."/>
            <person name="Tan C.-H."/>
            <person name="Antoshechkin I."/>
            <person name="Sternberg P.W."/>
            <person name="Goodrich-Blair H."/>
            <person name="Dillman A.R."/>
        </authorList>
    </citation>
    <scope>NUCLEOTIDE SEQUENCE</scope>
    <source>
        <strain evidence="10">PS9179</strain>
        <tissue evidence="10">Whole animal</tissue>
    </source>
</reference>
<sequence>MTAPPKLYSDDHVEETTGAVLSKVDELVCDLLSKFSEEEKRTFLQIDRCGEWIRERGFKRVALQFPDAYLGLAPFLSAEIERATTAKTFVLADTSYRSCCVDHIAAEHANTDCLIHFGDACLSDPSDKLPVLYIFGNLSVSNDSLRSSLLDQVKSCSDCRDLVVLVDTLFSDSTDQIVAECRRSLPEHNVVACVVSRDAEFQKFGRSVPDVVRSSKEYILFFVGLNESPLSTLWLMTYPSCTGVVHFNPLLQKLETESSMVYSRHLRKRLLLTEKVRDARTVALVIGTLGVKGHRESVDRMRALCKASQKQLYVISVGKLNVAKLANFATDVDVFVLLSCPYGVMLNTADYYRPIVCFFEAENALNPSKDWMCGSGWTPDFSDCLKDEIGELGDDDADVSLVTGRIRTTHVVDDESSKDGSKQVAVYSAGDYFNERTWKGLDGSCDNGQSSLVLEEGRSGIAAEYQNEPGRFFPYKEFKLAANSSFVCIETSNC</sequence>
<keyword evidence="7 9" id="KW-0411">Iron-sulfur</keyword>
<comment type="caution">
    <text evidence="10">The sequence shown here is derived from an EMBL/GenBank/DDBJ whole genome shotgun (WGS) entry which is preliminary data.</text>
</comment>
<dbReference type="GO" id="GO:0090560">
    <property type="term" value="F:2-(3-amino-3-carboxypropyl)histidine synthase activity"/>
    <property type="evidence" value="ECO:0007669"/>
    <property type="project" value="InterPro"/>
</dbReference>
<dbReference type="InterPro" id="IPR042265">
    <property type="entry name" value="DPH1/DPH2_3"/>
</dbReference>
<evidence type="ECO:0000256" key="8">
    <source>
        <dbReference type="ARBA" id="ARBA00045159"/>
    </source>
</evidence>
<evidence type="ECO:0000256" key="9">
    <source>
        <dbReference type="RuleBase" id="RU364133"/>
    </source>
</evidence>
<dbReference type="FunFam" id="3.40.50.11840:FF:000002">
    <property type="entry name" value="2-(3-amino-3-carboxypropyl)histidine synthase subunit 2"/>
    <property type="match status" value="1"/>
</dbReference>
<evidence type="ECO:0000256" key="5">
    <source>
        <dbReference type="ARBA" id="ARBA00022723"/>
    </source>
</evidence>
<dbReference type="InterPro" id="IPR042263">
    <property type="entry name" value="DPH1/DPH2_1"/>
</dbReference>
<evidence type="ECO:0000256" key="7">
    <source>
        <dbReference type="ARBA" id="ARBA00023014"/>
    </source>
</evidence>
<evidence type="ECO:0000256" key="2">
    <source>
        <dbReference type="ARBA" id="ARBA00005156"/>
    </source>
</evidence>
<comment type="cofactor">
    <cofactor evidence="1">
        <name>[4Fe-4S] cluster</name>
        <dbReference type="ChEBI" id="CHEBI:49883"/>
    </cofactor>
</comment>
<evidence type="ECO:0000256" key="4">
    <source>
        <dbReference type="ARBA" id="ARBA00021914"/>
    </source>
</evidence>
<dbReference type="PANTHER" id="PTHR10762">
    <property type="entry name" value="DIPHTHAMIDE BIOSYNTHESIS PROTEIN"/>
    <property type="match status" value="1"/>
</dbReference>
<accession>A0AA39GY62</accession>
<evidence type="ECO:0000313" key="10">
    <source>
        <dbReference type="EMBL" id="KAK0395730.1"/>
    </source>
</evidence>
<comment type="function">
    <text evidence="8 9">Required for the first step of diphthamide biosynthesis, a post-translational modification of histidine which occurs in elongation factor 2. DPH1 and DPH2 transfer a 3-amino-3-carboxypropyl (ACP) group from S-adenosyl-L-methionine (SAM) to a histidine residue, the reaction is assisted by a reduction system comprising DPH3 and a NADH-dependent reductase. Facilitates the reduction of the catalytic iron-sulfur cluster found in the DPH1 subunit.</text>
</comment>
<evidence type="ECO:0000256" key="3">
    <source>
        <dbReference type="ARBA" id="ARBA00006179"/>
    </source>
</evidence>
<dbReference type="AlphaFoldDB" id="A0AA39GY62"/>
<organism evidence="10 11">
    <name type="scientific">Steinernema hermaphroditum</name>
    <dbReference type="NCBI Taxonomy" id="289476"/>
    <lineage>
        <taxon>Eukaryota</taxon>
        <taxon>Metazoa</taxon>
        <taxon>Ecdysozoa</taxon>
        <taxon>Nematoda</taxon>
        <taxon>Chromadorea</taxon>
        <taxon>Rhabditida</taxon>
        <taxon>Tylenchina</taxon>
        <taxon>Panagrolaimomorpha</taxon>
        <taxon>Strongyloidoidea</taxon>
        <taxon>Steinernematidae</taxon>
        <taxon>Steinernema</taxon>
    </lineage>
</organism>
<dbReference type="SFLD" id="SFLDG01121">
    <property type="entry name" value="Diphthamide_biosynthesis"/>
    <property type="match status" value="1"/>
</dbReference>
<dbReference type="GO" id="GO:0046872">
    <property type="term" value="F:metal ion binding"/>
    <property type="evidence" value="ECO:0007669"/>
    <property type="project" value="UniProtKB-KW"/>
</dbReference>
<dbReference type="Gene3D" id="3.40.50.11860">
    <property type="entry name" value="Diphthamide synthesis DPH1/DPH2 domain 3"/>
    <property type="match status" value="1"/>
</dbReference>
<name>A0AA39GY62_9BILA</name>
<dbReference type="FunFam" id="3.40.50.11860:FF:000001">
    <property type="entry name" value="2-(3-amino-3-carboxypropyl)histidine synthase subunit 2"/>
    <property type="match status" value="1"/>
</dbReference>
<dbReference type="PANTHER" id="PTHR10762:SF2">
    <property type="entry name" value="2-(3-AMINO-3-CARBOXYPROPYL)HISTIDINE SYNTHASE SUBUNIT 2"/>
    <property type="match status" value="1"/>
</dbReference>
<gene>
    <name evidence="10" type="ORF">QR680_001402</name>
</gene>
<keyword evidence="5 9" id="KW-0479">Metal-binding</keyword>
<dbReference type="InterPro" id="IPR016435">
    <property type="entry name" value="DPH1/DPH2"/>
</dbReference>
<comment type="pathway">
    <text evidence="2 9">Protein modification; peptidyl-diphthamide biosynthesis.</text>
</comment>
<dbReference type="InterPro" id="IPR010014">
    <property type="entry name" value="DHP2"/>
</dbReference>
<dbReference type="NCBIfam" id="TIGR00322">
    <property type="entry name" value="diphth2_R"/>
    <property type="match status" value="1"/>
</dbReference>
<evidence type="ECO:0000256" key="1">
    <source>
        <dbReference type="ARBA" id="ARBA00001966"/>
    </source>
</evidence>
<dbReference type="NCBIfam" id="TIGR00272">
    <property type="entry name" value="DPH2"/>
    <property type="match status" value="1"/>
</dbReference>
<dbReference type="GO" id="GO:0017183">
    <property type="term" value="P:protein histidyl modification to diphthamide"/>
    <property type="evidence" value="ECO:0007669"/>
    <property type="project" value="InterPro"/>
</dbReference>
<evidence type="ECO:0000313" key="11">
    <source>
        <dbReference type="Proteomes" id="UP001175271"/>
    </source>
</evidence>
<dbReference type="Proteomes" id="UP001175271">
    <property type="component" value="Unassembled WGS sequence"/>
</dbReference>
<proteinExistence type="inferred from homology"/>
<keyword evidence="6 9" id="KW-0408">Iron</keyword>
<dbReference type="EMBL" id="JAUCMV010000005">
    <property type="protein sequence ID" value="KAK0395730.1"/>
    <property type="molecule type" value="Genomic_DNA"/>
</dbReference>